<dbReference type="EMBL" id="CP063136">
    <property type="protein sequence ID" value="QOU21590.1"/>
    <property type="molecule type" value="Genomic_DNA"/>
</dbReference>
<evidence type="ECO:0000313" key="1">
    <source>
        <dbReference type="EMBL" id="QOU21590.1"/>
    </source>
</evidence>
<dbReference type="AlphaFoldDB" id="A0A871RHX3"/>
<reference evidence="1" key="2">
    <citation type="journal article" name="BMC Genomics">
        <title>New genome assemblies reveal patterns of domestication and adaptation across Brettanomyces (Dekkera) species.</title>
        <authorList>
            <person name="Roach M.J."/>
            <person name="Borneman A.R."/>
        </authorList>
    </citation>
    <scope>NUCLEOTIDE SEQUENCE</scope>
    <source>
        <strain evidence="1">UCD 2041</strain>
    </source>
</reference>
<protein>
    <submittedName>
        <fullName evidence="1">Uncharacterized protein</fullName>
    </submittedName>
</protein>
<dbReference type="Proteomes" id="UP000663131">
    <property type="component" value="Chromosome 8"/>
</dbReference>
<sequence length="753" mass="88174">MAFLYRKLAYRPVFRARCSISRFNHSFSGLSSEINGSITEESRGRADDDFRIKYRNTEKLRLTLEQMKTMTQENREMSRELIDSTEDKHMILERLIDQENHTGNVDTIEKLLFVLPPSVVVLNIFNYLKSRGFRIPDREKPYWLLITKTTIELSKKIMRTDAERKFAVRAASTPILLTAQLFRLCINMRLGALACKIHSDMIWVTKNQDKAVSEEWQVLYNHRNIHNLVRMLSLRDPSRDEEDLARIFKAVSICNEGAPKVEPFSYTAMEIVAILDKAALFTKRNSFSASQVKLAETVISKMGVAMVDLIEKQVAGKHSGTSRIVCSQTLHHYLTFCYRYIEGRIFFNDGGSVYSTWCSIKPFHNIVYNTDIKTPNNNELNCYYYYGVLASMISFFSKNIRYRPMVSELIKQLPISSVNIAPGLMTSMVNYSIRVKNTRLMKFILSQYSDATLGLRTKYTASQMSSMLKLALASKEFARARKIMTFMKKNLMTCQPIEFNELIIATLQSSIKDKEQNAWEMIQQREAEVAKYGYISFLNYMINSNSGLDFDKTEYIFRHAVRSIDPNENHFWDYWHLSYMKYIDRKYDTWQCIQVYQNCIYAENSPFKTLTDFEYRQNPFCTRLDKVRMSLSVSVRPLIIRDIFKVAFGKLSFQKLNDSEFRESHKEWKKVRRWCTEELKNLGFSQESIWIDLQKSISKQTRNIGFNLEKALIDRKKDMQVTAKRSGKRLDRSIRTTYFSNLKQLKEVWGDPD</sequence>
<gene>
    <name evidence="1" type="ORF">BRETT_001315</name>
</gene>
<proteinExistence type="predicted"/>
<dbReference type="OrthoDB" id="4064185at2759"/>
<dbReference type="RefSeq" id="XP_041138083.1">
    <property type="nucleotide sequence ID" value="XM_041279869.1"/>
</dbReference>
<accession>A0A871RHX3</accession>
<dbReference type="GeneID" id="64573240"/>
<name>A0A871RHX3_DEKBR</name>
<organism evidence="1 2">
    <name type="scientific">Dekkera bruxellensis</name>
    <name type="common">Brettanomyces custersii</name>
    <dbReference type="NCBI Taxonomy" id="5007"/>
    <lineage>
        <taxon>Eukaryota</taxon>
        <taxon>Fungi</taxon>
        <taxon>Dikarya</taxon>
        <taxon>Ascomycota</taxon>
        <taxon>Saccharomycotina</taxon>
        <taxon>Pichiomycetes</taxon>
        <taxon>Pichiales</taxon>
        <taxon>Pichiaceae</taxon>
        <taxon>Brettanomyces</taxon>
    </lineage>
</organism>
<reference evidence="1" key="1">
    <citation type="submission" date="2020-10" db="EMBL/GenBank/DDBJ databases">
        <authorList>
            <person name="Palmer J.M."/>
        </authorList>
    </citation>
    <scope>NUCLEOTIDE SEQUENCE</scope>
    <source>
        <strain evidence="1">UCD 2041</strain>
    </source>
</reference>
<dbReference type="KEGG" id="bbrx:BRETT_001315"/>
<evidence type="ECO:0000313" key="2">
    <source>
        <dbReference type="Proteomes" id="UP000663131"/>
    </source>
</evidence>